<comment type="similarity">
    <text evidence="2">Belongs to the MscS (TC 1.A.23) family.</text>
</comment>
<dbReference type="Gene3D" id="2.30.30.60">
    <property type="match status" value="1"/>
</dbReference>
<dbReference type="InterPro" id="IPR045276">
    <property type="entry name" value="YbiO_bact"/>
</dbReference>
<evidence type="ECO:0000259" key="8">
    <source>
        <dbReference type="Pfam" id="PF00924"/>
    </source>
</evidence>
<gene>
    <name evidence="11" type="ORF">SAMN02745218_02396</name>
</gene>
<evidence type="ECO:0000259" key="10">
    <source>
        <dbReference type="Pfam" id="PF21088"/>
    </source>
</evidence>
<keyword evidence="6 7" id="KW-0472">Membrane</keyword>
<dbReference type="InterPro" id="IPR010920">
    <property type="entry name" value="LSM_dom_sf"/>
</dbReference>
<keyword evidence="12" id="KW-1185">Reference proteome</keyword>
<comment type="subcellular location">
    <subcellularLocation>
        <location evidence="1">Cell membrane</location>
        <topology evidence="1">Multi-pass membrane protein</topology>
    </subcellularLocation>
</comment>
<evidence type="ECO:0000256" key="7">
    <source>
        <dbReference type="SAM" id="Phobius"/>
    </source>
</evidence>
<evidence type="ECO:0000259" key="9">
    <source>
        <dbReference type="Pfam" id="PF21082"/>
    </source>
</evidence>
<dbReference type="InterPro" id="IPR023408">
    <property type="entry name" value="MscS_beta-dom_sf"/>
</dbReference>
<dbReference type="GO" id="GO:0005886">
    <property type="term" value="C:plasma membrane"/>
    <property type="evidence" value="ECO:0007669"/>
    <property type="project" value="UniProtKB-SubCell"/>
</dbReference>
<evidence type="ECO:0000256" key="5">
    <source>
        <dbReference type="ARBA" id="ARBA00022989"/>
    </source>
</evidence>
<dbReference type="OrthoDB" id="9809206at2"/>
<keyword evidence="4 7" id="KW-0812">Transmembrane</keyword>
<feature type="transmembrane region" description="Helical" evidence="7">
    <location>
        <begin position="25"/>
        <end position="43"/>
    </location>
</feature>
<evidence type="ECO:0000256" key="3">
    <source>
        <dbReference type="ARBA" id="ARBA00022475"/>
    </source>
</evidence>
<feature type="transmembrane region" description="Helical" evidence="7">
    <location>
        <begin position="78"/>
        <end position="95"/>
    </location>
</feature>
<dbReference type="PANTHER" id="PTHR30460:SF0">
    <property type="entry name" value="MODERATE CONDUCTANCE MECHANOSENSITIVE CHANNEL YBIO"/>
    <property type="match status" value="1"/>
</dbReference>
<reference evidence="12" key="1">
    <citation type="submission" date="2016-11" db="EMBL/GenBank/DDBJ databases">
        <authorList>
            <person name="Varghese N."/>
            <person name="Submissions S."/>
        </authorList>
    </citation>
    <scope>NUCLEOTIDE SEQUENCE [LARGE SCALE GENOMIC DNA]</scope>
    <source>
        <strain evidence="12">DSM 11792</strain>
    </source>
</reference>
<feature type="domain" description="Mechanosensitive ion channel MscS" evidence="8">
    <location>
        <begin position="119"/>
        <end position="184"/>
    </location>
</feature>
<dbReference type="SUPFAM" id="SSF82861">
    <property type="entry name" value="Mechanosensitive channel protein MscS (YggB), transmembrane region"/>
    <property type="match status" value="1"/>
</dbReference>
<dbReference type="GO" id="GO:0008381">
    <property type="term" value="F:mechanosensitive monoatomic ion channel activity"/>
    <property type="evidence" value="ECO:0007669"/>
    <property type="project" value="InterPro"/>
</dbReference>
<dbReference type="InterPro" id="IPR011066">
    <property type="entry name" value="MscS_channel_C_sf"/>
</dbReference>
<evidence type="ECO:0000256" key="6">
    <source>
        <dbReference type="ARBA" id="ARBA00023136"/>
    </source>
</evidence>
<dbReference type="InterPro" id="IPR049278">
    <property type="entry name" value="MS_channel_C"/>
</dbReference>
<keyword evidence="5 7" id="KW-1133">Transmembrane helix</keyword>
<dbReference type="Gene3D" id="1.10.287.1260">
    <property type="match status" value="1"/>
</dbReference>
<feature type="domain" description="Mechanosensitive ion channel MscS C-terminal" evidence="9">
    <location>
        <begin position="191"/>
        <end position="275"/>
    </location>
</feature>
<accession>A0A1M5C2V5</accession>
<dbReference type="Pfam" id="PF00924">
    <property type="entry name" value="MS_channel_2nd"/>
    <property type="match status" value="1"/>
</dbReference>
<feature type="domain" description="Mechanosensitive ion channel transmembrane helices 2/3" evidence="10">
    <location>
        <begin position="79"/>
        <end position="118"/>
    </location>
</feature>
<organism evidence="11 12">
    <name type="scientific">Desulfofundulus australicus DSM 11792</name>
    <dbReference type="NCBI Taxonomy" id="1121425"/>
    <lineage>
        <taxon>Bacteria</taxon>
        <taxon>Bacillati</taxon>
        <taxon>Bacillota</taxon>
        <taxon>Clostridia</taxon>
        <taxon>Eubacteriales</taxon>
        <taxon>Peptococcaceae</taxon>
        <taxon>Desulfofundulus</taxon>
    </lineage>
</organism>
<protein>
    <submittedName>
        <fullName evidence="11">Small conductance mechanosensitive channel</fullName>
    </submittedName>
</protein>
<dbReference type="AlphaFoldDB" id="A0A1M5C2V5"/>
<evidence type="ECO:0000256" key="2">
    <source>
        <dbReference type="ARBA" id="ARBA00008017"/>
    </source>
</evidence>
<evidence type="ECO:0000256" key="4">
    <source>
        <dbReference type="ARBA" id="ARBA00022692"/>
    </source>
</evidence>
<dbReference type="SUPFAM" id="SSF82689">
    <property type="entry name" value="Mechanosensitive channel protein MscS (YggB), C-terminal domain"/>
    <property type="match status" value="1"/>
</dbReference>
<feature type="transmembrane region" description="Helical" evidence="7">
    <location>
        <begin position="101"/>
        <end position="121"/>
    </location>
</feature>
<name>A0A1M5C2V5_9FIRM</name>
<evidence type="ECO:0000256" key="1">
    <source>
        <dbReference type="ARBA" id="ARBA00004651"/>
    </source>
</evidence>
<dbReference type="SUPFAM" id="SSF50182">
    <property type="entry name" value="Sm-like ribonucleoproteins"/>
    <property type="match status" value="1"/>
</dbReference>
<evidence type="ECO:0000313" key="12">
    <source>
        <dbReference type="Proteomes" id="UP000184196"/>
    </source>
</evidence>
<dbReference type="FunFam" id="3.30.70.100:FF:000018">
    <property type="entry name" value="MscS mechanosensitive ion channel"/>
    <property type="match status" value="1"/>
</dbReference>
<dbReference type="EMBL" id="FQUW01000033">
    <property type="protein sequence ID" value="SHF48947.1"/>
    <property type="molecule type" value="Genomic_DNA"/>
</dbReference>
<dbReference type="InterPro" id="IPR006685">
    <property type="entry name" value="MscS_channel_2nd"/>
</dbReference>
<evidence type="ECO:0000313" key="11">
    <source>
        <dbReference type="EMBL" id="SHF48947.1"/>
    </source>
</evidence>
<sequence>MEEIWKTVLGQSTVNQLLAIDWGKVIASSIRVLLIIALTFLVMRAGSAAVDRFFNKWDKIEAVESRRVHTLRTLMKSGLRYTLYFVALVTILNMFGVRVEAILAGAGVVGLAVGFGAQNLVRDVITGFFLLLEDQFAVGDYITVAGVSGTVEEMGLRVTRLRDFGGELHIIPNGQIIQVTNHSRGNMRALVEVGVAYEENLDRVIDVLQQVCEQAARDMADIIAEGPHVLGVVNFGQSDVVIRIIAYTKPMQQWYVERELRRLIKEAFDREGIEIPYPRRVVLSMSGGAKHGQISGW</sequence>
<dbReference type="PANTHER" id="PTHR30460">
    <property type="entry name" value="MODERATE CONDUCTANCE MECHANOSENSITIVE CHANNEL YBIO"/>
    <property type="match status" value="1"/>
</dbReference>
<dbReference type="InterPro" id="IPR049142">
    <property type="entry name" value="MS_channel_1st"/>
</dbReference>
<dbReference type="FunFam" id="2.30.30.60:FF:000001">
    <property type="entry name" value="MscS Mechanosensitive ion channel"/>
    <property type="match status" value="1"/>
</dbReference>
<keyword evidence="3" id="KW-1003">Cell membrane</keyword>
<proteinExistence type="inferred from homology"/>
<dbReference type="Gene3D" id="3.30.70.100">
    <property type="match status" value="1"/>
</dbReference>
<dbReference type="Pfam" id="PF21082">
    <property type="entry name" value="MS_channel_3rd"/>
    <property type="match status" value="1"/>
</dbReference>
<dbReference type="Proteomes" id="UP000184196">
    <property type="component" value="Unassembled WGS sequence"/>
</dbReference>
<dbReference type="RefSeq" id="WP_114362184.1">
    <property type="nucleotide sequence ID" value="NZ_FQUW01000033.1"/>
</dbReference>
<dbReference type="Pfam" id="PF21088">
    <property type="entry name" value="MS_channel_1st"/>
    <property type="match status" value="1"/>
</dbReference>
<dbReference type="InterPro" id="IPR011014">
    <property type="entry name" value="MscS_channel_TM-2"/>
</dbReference>